<feature type="active site" evidence="6">
    <location>
        <position position="279"/>
    </location>
</feature>
<evidence type="ECO:0000256" key="9">
    <source>
        <dbReference type="SAM" id="SignalP"/>
    </source>
</evidence>
<dbReference type="Gene3D" id="2.40.70.10">
    <property type="entry name" value="Acid Proteases"/>
    <property type="match status" value="2"/>
</dbReference>
<feature type="active site" evidence="6">
    <location>
        <position position="83"/>
    </location>
</feature>
<dbReference type="AlphaFoldDB" id="A0A2T0FI76"/>
<reference evidence="11 12" key="1">
    <citation type="submission" date="2017-04" db="EMBL/GenBank/DDBJ databases">
        <title>Genome sequencing of [Candida] sorbophila.</title>
        <authorList>
            <person name="Ahn J.O."/>
        </authorList>
    </citation>
    <scope>NUCLEOTIDE SEQUENCE [LARGE SCALE GENOMIC DNA]</scope>
    <source>
        <strain evidence="11 12">DS02</strain>
    </source>
</reference>
<dbReference type="OrthoDB" id="771136at2759"/>
<dbReference type="PANTHER" id="PTHR47966:SF65">
    <property type="entry name" value="ASPARTIC-TYPE ENDOPEPTIDASE"/>
    <property type="match status" value="1"/>
</dbReference>
<dbReference type="RefSeq" id="XP_024664594.1">
    <property type="nucleotide sequence ID" value="XM_024808826.1"/>
</dbReference>
<organism evidence="11 12">
    <name type="scientific">Wickerhamiella sorbophila</name>
    <dbReference type="NCBI Taxonomy" id="45607"/>
    <lineage>
        <taxon>Eukaryota</taxon>
        <taxon>Fungi</taxon>
        <taxon>Dikarya</taxon>
        <taxon>Ascomycota</taxon>
        <taxon>Saccharomycotina</taxon>
        <taxon>Dipodascomycetes</taxon>
        <taxon>Dipodascales</taxon>
        <taxon>Trichomonascaceae</taxon>
        <taxon>Wickerhamiella</taxon>
    </lineage>
</organism>
<evidence type="ECO:0000256" key="1">
    <source>
        <dbReference type="ARBA" id="ARBA00007447"/>
    </source>
</evidence>
<evidence type="ECO:0000256" key="2">
    <source>
        <dbReference type="ARBA" id="ARBA00022670"/>
    </source>
</evidence>
<dbReference type="PROSITE" id="PS51767">
    <property type="entry name" value="PEPTIDASE_A1"/>
    <property type="match status" value="1"/>
</dbReference>
<dbReference type="GO" id="GO:0004190">
    <property type="term" value="F:aspartic-type endopeptidase activity"/>
    <property type="evidence" value="ECO:0007669"/>
    <property type="project" value="UniProtKB-KW"/>
</dbReference>
<dbReference type="InterPro" id="IPR033121">
    <property type="entry name" value="PEPTIDASE_A1"/>
</dbReference>
<keyword evidence="2" id="KW-0645">Protease</keyword>
<proteinExistence type="inferred from homology"/>
<name>A0A2T0FI76_9ASCO</name>
<evidence type="ECO:0000313" key="11">
    <source>
        <dbReference type="EMBL" id="PRT54649.1"/>
    </source>
</evidence>
<evidence type="ECO:0000256" key="6">
    <source>
        <dbReference type="PIRSR" id="PIRSR601461-1"/>
    </source>
</evidence>
<feature type="signal peptide" evidence="9">
    <location>
        <begin position="1"/>
        <end position="20"/>
    </location>
</feature>
<evidence type="ECO:0000256" key="7">
    <source>
        <dbReference type="PIRSR" id="PIRSR601461-2"/>
    </source>
</evidence>
<keyword evidence="5" id="KW-0378">Hydrolase</keyword>
<evidence type="ECO:0000256" key="4">
    <source>
        <dbReference type="ARBA" id="ARBA00022750"/>
    </source>
</evidence>
<dbReference type="Pfam" id="PF00026">
    <property type="entry name" value="Asp"/>
    <property type="match status" value="1"/>
</dbReference>
<dbReference type="FunFam" id="2.40.70.10:FF:000011">
    <property type="entry name" value="Aspartic protease"/>
    <property type="match status" value="1"/>
</dbReference>
<dbReference type="Proteomes" id="UP000238350">
    <property type="component" value="Unassembled WGS sequence"/>
</dbReference>
<dbReference type="STRING" id="45607.A0A2T0FI76"/>
<feature type="region of interest" description="Disordered" evidence="8">
    <location>
        <begin position="436"/>
        <end position="495"/>
    </location>
</feature>
<dbReference type="EMBL" id="NDIQ01000021">
    <property type="protein sequence ID" value="PRT54649.1"/>
    <property type="molecule type" value="Genomic_DNA"/>
</dbReference>
<evidence type="ECO:0000259" key="10">
    <source>
        <dbReference type="PROSITE" id="PS51767"/>
    </source>
</evidence>
<dbReference type="CDD" id="cd05474">
    <property type="entry name" value="SAP_like"/>
    <property type="match status" value="1"/>
</dbReference>
<feature type="disulfide bond" evidence="7">
    <location>
        <begin position="99"/>
        <end position="104"/>
    </location>
</feature>
<dbReference type="InterPro" id="IPR021109">
    <property type="entry name" value="Peptidase_aspartic_dom_sf"/>
</dbReference>
<feature type="domain" description="Peptidase A1" evidence="10">
    <location>
        <begin position="65"/>
        <end position="393"/>
    </location>
</feature>
<dbReference type="InterPro" id="IPR033876">
    <property type="entry name" value="SAP-like"/>
</dbReference>
<feature type="compositionally biased region" description="Low complexity" evidence="8">
    <location>
        <begin position="447"/>
        <end position="495"/>
    </location>
</feature>
<feature type="compositionally biased region" description="Low complexity" evidence="8">
    <location>
        <begin position="542"/>
        <end position="568"/>
    </location>
</feature>
<protein>
    <submittedName>
        <fullName evidence="11">Aspartic proteinase yapsin-3</fullName>
    </submittedName>
</protein>
<accession>A0A2T0FI76</accession>
<keyword evidence="4" id="KW-0064">Aspartyl protease</keyword>
<sequence>MYVNGALCLSILACLGPVVATSKGYIQMDLESSTGAQPALDRYQRQLARRDGSIQMDLTNLASYYQVKLSMGTPSQDVLLTVDTGSSDLWVLASDSDECQSGQCSSGSSFDENKSSTFKGNTSDPFGISYGDGTSAKGYWAQDVLGLNGQVVEGGNFALATTTSSNLPVFGIGLVAGETAKTPYDNVPVQLKNQGLIKTVAYSLWLNDIDAKQGSLLFGGVDHSKYNGQLLKVPMVNDGQITSSGPATSLSVMLHGLSVFTPDNFEAEILTTALATLLDSGTTLSYLPTSMVQAIGAASNATWSNSLSMNLLPCNVEGGLTFDFSGIKIRVPYHQMLMDIKSSDGNKVTLPDGEQACALGIQGWGKSQYILGDTLLRGCYAVFDLENKEVALAPINYSPSSPTIDAISGSIPSASEAPSYSSTATQAGFSTVQLKYSSMSDPAPGPTSSAESSGASSAVSSAQSSSESSSASSASPSPTSSNATSGSTSSMSSTMNSTSIQMSTFASNSSDLSSLASSTVSNSTVSSASSASSAVNSTVVTSAPTSTQRSSSTSPTSSSVVATTSTVSETHKKKNGASVPLLSRSVAGVANLLLFLFAF</sequence>
<evidence type="ECO:0000256" key="5">
    <source>
        <dbReference type="ARBA" id="ARBA00022801"/>
    </source>
</evidence>
<feature type="chain" id="PRO_5015691339" evidence="9">
    <location>
        <begin position="21"/>
        <end position="599"/>
    </location>
</feature>
<keyword evidence="12" id="KW-1185">Reference proteome</keyword>
<evidence type="ECO:0000313" key="12">
    <source>
        <dbReference type="Proteomes" id="UP000238350"/>
    </source>
</evidence>
<keyword evidence="3 9" id="KW-0732">Signal</keyword>
<dbReference type="InterPro" id="IPR001461">
    <property type="entry name" value="Aspartic_peptidase_A1"/>
</dbReference>
<evidence type="ECO:0000256" key="3">
    <source>
        <dbReference type="ARBA" id="ARBA00022729"/>
    </source>
</evidence>
<feature type="region of interest" description="Disordered" evidence="8">
    <location>
        <begin position="542"/>
        <end position="577"/>
    </location>
</feature>
<dbReference type="PRINTS" id="PR00792">
    <property type="entry name" value="PEPSIN"/>
</dbReference>
<keyword evidence="7" id="KW-1015">Disulfide bond</keyword>
<dbReference type="SUPFAM" id="SSF50630">
    <property type="entry name" value="Acid proteases"/>
    <property type="match status" value="1"/>
</dbReference>
<comment type="caution">
    <text evidence="11">The sequence shown here is derived from an EMBL/GenBank/DDBJ whole genome shotgun (WGS) entry which is preliminary data.</text>
</comment>
<comment type="similarity">
    <text evidence="1">Belongs to the peptidase A1 family.</text>
</comment>
<evidence type="ECO:0000256" key="8">
    <source>
        <dbReference type="SAM" id="MobiDB-lite"/>
    </source>
</evidence>
<gene>
    <name evidence="11" type="ORF">B9G98_02269</name>
</gene>
<dbReference type="GO" id="GO:0006508">
    <property type="term" value="P:proteolysis"/>
    <property type="evidence" value="ECO:0007669"/>
    <property type="project" value="UniProtKB-KW"/>
</dbReference>
<dbReference type="PANTHER" id="PTHR47966">
    <property type="entry name" value="BETA-SITE APP-CLEAVING ENZYME, ISOFORM A-RELATED"/>
    <property type="match status" value="1"/>
</dbReference>
<dbReference type="GeneID" id="36516017"/>